<evidence type="ECO:0000313" key="5">
    <source>
        <dbReference type="Proteomes" id="UP000239649"/>
    </source>
</evidence>
<dbReference type="FunFam" id="3.30.2300.10:FF:000001">
    <property type="entry name" value="THUMP domain-containing protein 1"/>
    <property type="match status" value="1"/>
</dbReference>
<feature type="compositionally biased region" description="Basic and acidic residues" evidence="2">
    <location>
        <begin position="312"/>
        <end position="321"/>
    </location>
</feature>
<dbReference type="AlphaFoldDB" id="A0A2P6VEW8"/>
<gene>
    <name evidence="4" type="ORF">C2E20_4116</name>
</gene>
<dbReference type="Pfam" id="PF02926">
    <property type="entry name" value="THUMP"/>
    <property type="match status" value="1"/>
</dbReference>
<dbReference type="STRING" id="554055.A0A2P6VEW8"/>
<organism evidence="4 5">
    <name type="scientific">Micractinium conductrix</name>
    <dbReference type="NCBI Taxonomy" id="554055"/>
    <lineage>
        <taxon>Eukaryota</taxon>
        <taxon>Viridiplantae</taxon>
        <taxon>Chlorophyta</taxon>
        <taxon>core chlorophytes</taxon>
        <taxon>Trebouxiophyceae</taxon>
        <taxon>Chlorellales</taxon>
        <taxon>Chlorellaceae</taxon>
        <taxon>Chlorella clade</taxon>
        <taxon>Micractinium</taxon>
    </lineage>
</organism>
<evidence type="ECO:0000259" key="3">
    <source>
        <dbReference type="PROSITE" id="PS51165"/>
    </source>
</evidence>
<evidence type="ECO:0000313" key="4">
    <source>
        <dbReference type="EMBL" id="PSC72640.1"/>
    </source>
</evidence>
<feature type="region of interest" description="Disordered" evidence="2">
    <location>
        <begin position="276"/>
        <end position="340"/>
    </location>
</feature>
<sequence>MTGGNKRKEWGRGGGGGGKSNKKRFMNRGAPTGGKGGVPLGSRGILVSCTNSKETPAGREAADLFTEIYEQLGGTWKRAATAAGPTAGATDADAADAPPTDIAAALASEVAELKDTAKSPLFYHLTGIHSVVYLECKDADGPSPSAMVLAASEAAAAQQRNPTRWCLRFSPVELTCFASMEKIGELAAKVVAEHFPADTKKPIEFAVQYDARAAPELDRMAVINAFANLVPAPHKVNLNAPQKTILVNLVKGTCGVAVVQRFRELFRYNIRTLAQPEEEREREINASRAANRAQPGGSGGAGGKAEQQEQAAESKEEEQQKGGEAAEGEQAAAATAADAS</sequence>
<dbReference type="PANTHER" id="PTHR13452:SF10">
    <property type="entry name" value="THUMP DOMAIN-CONTAINING PROTEIN 1"/>
    <property type="match status" value="1"/>
</dbReference>
<dbReference type="OrthoDB" id="367221at2759"/>
<feature type="compositionally biased region" description="Basic and acidic residues" evidence="2">
    <location>
        <begin position="1"/>
        <end position="11"/>
    </location>
</feature>
<comment type="caution">
    <text evidence="4">The sequence shown here is derived from an EMBL/GenBank/DDBJ whole genome shotgun (WGS) entry which is preliminary data.</text>
</comment>
<dbReference type="SMART" id="SM00981">
    <property type="entry name" value="THUMP"/>
    <property type="match status" value="1"/>
</dbReference>
<dbReference type="Proteomes" id="UP000239649">
    <property type="component" value="Unassembled WGS sequence"/>
</dbReference>
<dbReference type="GO" id="GO:0006400">
    <property type="term" value="P:tRNA modification"/>
    <property type="evidence" value="ECO:0007669"/>
    <property type="project" value="InterPro"/>
</dbReference>
<evidence type="ECO:0000256" key="1">
    <source>
        <dbReference type="PROSITE-ProRule" id="PRU00529"/>
    </source>
</evidence>
<dbReference type="GO" id="GO:0003723">
    <property type="term" value="F:RNA binding"/>
    <property type="evidence" value="ECO:0007669"/>
    <property type="project" value="UniProtKB-UniRule"/>
</dbReference>
<dbReference type="PROSITE" id="PS51165">
    <property type="entry name" value="THUMP"/>
    <property type="match status" value="1"/>
</dbReference>
<evidence type="ECO:0000256" key="2">
    <source>
        <dbReference type="SAM" id="MobiDB-lite"/>
    </source>
</evidence>
<keyword evidence="1" id="KW-0694">RNA-binding</keyword>
<dbReference type="EMBL" id="LHPF02000009">
    <property type="protein sequence ID" value="PSC72640.1"/>
    <property type="molecule type" value="Genomic_DNA"/>
</dbReference>
<dbReference type="PANTHER" id="PTHR13452">
    <property type="entry name" value="THUMP DOMAIN CONTAINING PROTEIN 1-RELATED"/>
    <property type="match status" value="1"/>
</dbReference>
<protein>
    <submittedName>
        <fullName evidence="4">THUMP domain-containing family</fullName>
    </submittedName>
</protein>
<dbReference type="CDD" id="cd11717">
    <property type="entry name" value="THUMP_THUMPD1_like"/>
    <property type="match status" value="1"/>
</dbReference>
<dbReference type="InterPro" id="IPR004114">
    <property type="entry name" value="THUMP_dom"/>
</dbReference>
<feature type="domain" description="THUMP" evidence="3">
    <location>
        <begin position="152"/>
        <end position="260"/>
    </location>
</feature>
<feature type="region of interest" description="Disordered" evidence="2">
    <location>
        <begin position="1"/>
        <end position="38"/>
    </location>
</feature>
<dbReference type="Gene3D" id="3.30.2300.10">
    <property type="entry name" value="THUMP superfamily"/>
    <property type="match status" value="1"/>
</dbReference>
<proteinExistence type="predicted"/>
<name>A0A2P6VEW8_9CHLO</name>
<dbReference type="SUPFAM" id="SSF143437">
    <property type="entry name" value="THUMP domain-like"/>
    <property type="match status" value="1"/>
</dbReference>
<feature type="compositionally biased region" description="Low complexity" evidence="2">
    <location>
        <begin position="328"/>
        <end position="340"/>
    </location>
</feature>
<accession>A0A2P6VEW8</accession>
<reference evidence="4 5" key="1">
    <citation type="journal article" date="2018" name="Plant J.">
        <title>Genome sequences of Chlorella sorokiniana UTEX 1602 and Micractinium conductrix SAG 241.80: implications to maltose excretion by a green alga.</title>
        <authorList>
            <person name="Arriola M.B."/>
            <person name="Velmurugan N."/>
            <person name="Zhang Y."/>
            <person name="Plunkett M.H."/>
            <person name="Hondzo H."/>
            <person name="Barney B.M."/>
        </authorList>
    </citation>
    <scope>NUCLEOTIDE SEQUENCE [LARGE SCALE GENOMIC DNA]</scope>
    <source>
        <strain evidence="4 5">SAG 241.80</strain>
    </source>
</reference>
<keyword evidence="5" id="KW-1185">Reference proteome</keyword>
<dbReference type="InterPro" id="IPR040183">
    <property type="entry name" value="THUMPD1-like"/>
</dbReference>